<dbReference type="GO" id="GO:0016339">
    <property type="term" value="P:calcium-dependent cell-cell adhesion via plasma membrane cell adhesion molecules"/>
    <property type="evidence" value="ECO:0007669"/>
    <property type="project" value="TreeGrafter"/>
</dbReference>
<evidence type="ECO:0000256" key="1">
    <source>
        <dbReference type="ARBA" id="ARBA00004370"/>
    </source>
</evidence>
<dbReference type="PANTHER" id="PTHR24027:SF96">
    <property type="entry name" value="CADHERIN-12"/>
    <property type="match status" value="1"/>
</dbReference>
<evidence type="ECO:0000259" key="6">
    <source>
        <dbReference type="PROSITE" id="PS50268"/>
    </source>
</evidence>
<dbReference type="GO" id="GO:0034332">
    <property type="term" value="P:adherens junction organization"/>
    <property type="evidence" value="ECO:0007669"/>
    <property type="project" value="TreeGrafter"/>
</dbReference>
<evidence type="ECO:0000256" key="2">
    <source>
        <dbReference type="ARBA" id="ARBA00022737"/>
    </source>
</evidence>
<dbReference type="SUPFAM" id="SSF49313">
    <property type="entry name" value="Cadherin-like"/>
    <property type="match status" value="1"/>
</dbReference>
<feature type="domain" description="Cadherin" evidence="6">
    <location>
        <begin position="49"/>
        <end position="98"/>
    </location>
</feature>
<dbReference type="GO" id="GO:0045296">
    <property type="term" value="F:cadherin binding"/>
    <property type="evidence" value="ECO:0007669"/>
    <property type="project" value="TreeGrafter"/>
</dbReference>
<gene>
    <name evidence="7" type="ORF">KC01_LOCUS24909</name>
</gene>
<sequence>MTGCECVWLQMRRQQTGMPTLASALRDVYTSPPCPLPARHLPLIDPELPLDYETKKAYTFKVDATNAHLDPRFQSHGAFKDTATVKINVLDVDEPPVFNKHQYVMDVYEDTPAGTIIGAVTAQDLDASSSPVRQVTLRRSGLCRFGSEKEAETQSCRSPGLNHCSLRPSLEKKLLIRRPEAPTVVGLMNIHAVAPHLC</sequence>
<keyword evidence="4" id="KW-0472">Membrane</keyword>
<organism evidence="7 8">
    <name type="scientific">Knipowitschia caucasica</name>
    <name type="common">Caucasian dwarf goby</name>
    <name type="synonym">Pomatoschistus caucasicus</name>
    <dbReference type="NCBI Taxonomy" id="637954"/>
    <lineage>
        <taxon>Eukaryota</taxon>
        <taxon>Metazoa</taxon>
        <taxon>Chordata</taxon>
        <taxon>Craniata</taxon>
        <taxon>Vertebrata</taxon>
        <taxon>Euteleostomi</taxon>
        <taxon>Actinopterygii</taxon>
        <taxon>Neopterygii</taxon>
        <taxon>Teleostei</taxon>
        <taxon>Neoteleostei</taxon>
        <taxon>Acanthomorphata</taxon>
        <taxon>Gobiaria</taxon>
        <taxon>Gobiiformes</taxon>
        <taxon>Gobioidei</taxon>
        <taxon>Gobiidae</taxon>
        <taxon>Gobiinae</taxon>
        <taxon>Knipowitschia</taxon>
    </lineage>
</organism>
<dbReference type="GO" id="GO:0005509">
    <property type="term" value="F:calcium ion binding"/>
    <property type="evidence" value="ECO:0007669"/>
    <property type="project" value="UniProtKB-UniRule"/>
</dbReference>
<proteinExistence type="predicted"/>
<protein>
    <recommendedName>
        <fullName evidence="6">Cadherin domain-containing protein</fullName>
    </recommendedName>
</protein>
<dbReference type="PROSITE" id="PS50268">
    <property type="entry name" value="CADHERIN_2"/>
    <property type="match status" value="1"/>
</dbReference>
<comment type="subcellular location">
    <subcellularLocation>
        <location evidence="1">Membrane</location>
    </subcellularLocation>
</comment>
<dbReference type="GO" id="GO:0016477">
    <property type="term" value="P:cell migration"/>
    <property type="evidence" value="ECO:0007669"/>
    <property type="project" value="TreeGrafter"/>
</dbReference>
<evidence type="ECO:0000313" key="7">
    <source>
        <dbReference type="EMBL" id="CAL1596208.1"/>
    </source>
</evidence>
<keyword evidence="3 5" id="KW-0106">Calcium</keyword>
<dbReference type="EMBL" id="OZ035843">
    <property type="protein sequence ID" value="CAL1596208.1"/>
    <property type="molecule type" value="Genomic_DNA"/>
</dbReference>
<evidence type="ECO:0000256" key="4">
    <source>
        <dbReference type="ARBA" id="ARBA00023136"/>
    </source>
</evidence>
<dbReference type="GO" id="GO:0044331">
    <property type="term" value="P:cell-cell adhesion mediated by cadherin"/>
    <property type="evidence" value="ECO:0007669"/>
    <property type="project" value="TreeGrafter"/>
</dbReference>
<evidence type="ECO:0000256" key="3">
    <source>
        <dbReference type="ARBA" id="ARBA00022837"/>
    </source>
</evidence>
<keyword evidence="2" id="KW-0677">Repeat</keyword>
<dbReference type="InterPro" id="IPR002126">
    <property type="entry name" value="Cadherin-like_dom"/>
</dbReference>
<dbReference type="Proteomes" id="UP001497482">
    <property type="component" value="Chromosome 21"/>
</dbReference>
<dbReference type="InterPro" id="IPR015919">
    <property type="entry name" value="Cadherin-like_sf"/>
</dbReference>
<dbReference type="GO" id="GO:0008013">
    <property type="term" value="F:beta-catenin binding"/>
    <property type="evidence" value="ECO:0007669"/>
    <property type="project" value="TreeGrafter"/>
</dbReference>
<evidence type="ECO:0000313" key="8">
    <source>
        <dbReference type="Proteomes" id="UP001497482"/>
    </source>
</evidence>
<keyword evidence="8" id="KW-1185">Reference proteome</keyword>
<dbReference type="GO" id="GO:0005912">
    <property type="term" value="C:adherens junction"/>
    <property type="evidence" value="ECO:0007669"/>
    <property type="project" value="TreeGrafter"/>
</dbReference>
<dbReference type="GO" id="GO:0007043">
    <property type="term" value="P:cell-cell junction assembly"/>
    <property type="evidence" value="ECO:0007669"/>
    <property type="project" value="TreeGrafter"/>
</dbReference>
<dbReference type="GO" id="GO:0000902">
    <property type="term" value="P:cell morphogenesis"/>
    <property type="evidence" value="ECO:0007669"/>
    <property type="project" value="TreeGrafter"/>
</dbReference>
<dbReference type="GO" id="GO:0016342">
    <property type="term" value="C:catenin complex"/>
    <property type="evidence" value="ECO:0007669"/>
    <property type="project" value="TreeGrafter"/>
</dbReference>
<dbReference type="InterPro" id="IPR039808">
    <property type="entry name" value="Cadherin"/>
</dbReference>
<dbReference type="CDD" id="cd11304">
    <property type="entry name" value="Cadherin_repeat"/>
    <property type="match status" value="2"/>
</dbReference>
<name>A0AAV2L6F9_KNICA</name>
<dbReference type="AlphaFoldDB" id="A0AAV2L6F9"/>
<evidence type="ECO:0000256" key="5">
    <source>
        <dbReference type="PROSITE-ProRule" id="PRU00043"/>
    </source>
</evidence>
<dbReference type="GO" id="GO:0007156">
    <property type="term" value="P:homophilic cell adhesion via plasma membrane adhesion molecules"/>
    <property type="evidence" value="ECO:0007669"/>
    <property type="project" value="InterPro"/>
</dbReference>
<reference evidence="7 8" key="1">
    <citation type="submission" date="2024-04" db="EMBL/GenBank/DDBJ databases">
        <authorList>
            <person name="Waldvogel A.-M."/>
            <person name="Schoenle A."/>
        </authorList>
    </citation>
    <scope>NUCLEOTIDE SEQUENCE [LARGE SCALE GENOMIC DNA]</scope>
</reference>
<accession>A0AAV2L6F9</accession>
<dbReference type="PANTHER" id="PTHR24027">
    <property type="entry name" value="CADHERIN-23"/>
    <property type="match status" value="1"/>
</dbReference>
<dbReference type="Gene3D" id="2.60.40.60">
    <property type="entry name" value="Cadherins"/>
    <property type="match status" value="2"/>
</dbReference>